<evidence type="ECO:0000313" key="2">
    <source>
        <dbReference type="Proteomes" id="UP001314170"/>
    </source>
</evidence>
<reference evidence="1 2" key="1">
    <citation type="submission" date="2024-01" db="EMBL/GenBank/DDBJ databases">
        <authorList>
            <person name="Waweru B."/>
        </authorList>
    </citation>
    <scope>NUCLEOTIDE SEQUENCE [LARGE SCALE GENOMIC DNA]</scope>
</reference>
<protein>
    <submittedName>
        <fullName evidence="1">Uncharacterized protein</fullName>
    </submittedName>
</protein>
<sequence>MAVNFREFSFTHTDRDAKRLLTPESVPTKANEAKSFIAITISGQKAFEHKYQNDNFSPNVRIRIGEMIFSYRDGYQGIS</sequence>
<gene>
    <name evidence="1" type="ORF">DCAF_LOCUS24260</name>
</gene>
<keyword evidence="2" id="KW-1185">Reference proteome</keyword>
<dbReference type="EMBL" id="CAWUPB010001194">
    <property type="protein sequence ID" value="CAK7352510.1"/>
    <property type="molecule type" value="Genomic_DNA"/>
</dbReference>
<accession>A0AAV1SMT6</accession>
<comment type="caution">
    <text evidence="1">The sequence shown here is derived from an EMBL/GenBank/DDBJ whole genome shotgun (WGS) entry which is preliminary data.</text>
</comment>
<dbReference type="AlphaFoldDB" id="A0AAV1SMT6"/>
<dbReference type="Proteomes" id="UP001314170">
    <property type="component" value="Unassembled WGS sequence"/>
</dbReference>
<name>A0AAV1SMT6_9ROSI</name>
<organism evidence="1 2">
    <name type="scientific">Dovyalis caffra</name>
    <dbReference type="NCBI Taxonomy" id="77055"/>
    <lineage>
        <taxon>Eukaryota</taxon>
        <taxon>Viridiplantae</taxon>
        <taxon>Streptophyta</taxon>
        <taxon>Embryophyta</taxon>
        <taxon>Tracheophyta</taxon>
        <taxon>Spermatophyta</taxon>
        <taxon>Magnoliopsida</taxon>
        <taxon>eudicotyledons</taxon>
        <taxon>Gunneridae</taxon>
        <taxon>Pentapetalae</taxon>
        <taxon>rosids</taxon>
        <taxon>fabids</taxon>
        <taxon>Malpighiales</taxon>
        <taxon>Salicaceae</taxon>
        <taxon>Flacourtieae</taxon>
        <taxon>Dovyalis</taxon>
    </lineage>
</organism>
<evidence type="ECO:0000313" key="1">
    <source>
        <dbReference type="EMBL" id="CAK7352510.1"/>
    </source>
</evidence>
<proteinExistence type="predicted"/>